<evidence type="ECO:0000256" key="11">
    <source>
        <dbReference type="ARBA" id="ARBA00022723"/>
    </source>
</evidence>
<evidence type="ECO:0000256" key="14">
    <source>
        <dbReference type="ARBA" id="ARBA00032464"/>
    </source>
</evidence>
<feature type="domain" description="SMP-30/Gluconolactonase/LRE-like region" evidence="15">
    <location>
        <begin position="14"/>
        <end position="257"/>
    </location>
</feature>
<dbReference type="PANTHER" id="PTHR10907">
    <property type="entry name" value="REGUCALCIN"/>
    <property type="match status" value="1"/>
</dbReference>
<dbReference type="PRINTS" id="PR01790">
    <property type="entry name" value="SMP30FAMILY"/>
</dbReference>
<comment type="caution">
    <text evidence="16">The sequence shown here is derived from an EMBL/GenBank/DDBJ whole genome shotgun (WGS) entry which is preliminary data.</text>
</comment>
<dbReference type="PANTHER" id="PTHR10907:SF47">
    <property type="entry name" value="REGUCALCIN"/>
    <property type="match status" value="1"/>
</dbReference>
<keyword evidence="17" id="KW-1185">Reference proteome</keyword>
<dbReference type="RefSeq" id="WP_088073552.1">
    <property type="nucleotide sequence ID" value="NZ_JAHQCR010000012.1"/>
</dbReference>
<dbReference type="InterPro" id="IPR013658">
    <property type="entry name" value="SGL"/>
</dbReference>
<dbReference type="InterPro" id="IPR005511">
    <property type="entry name" value="SMP-30"/>
</dbReference>
<evidence type="ECO:0000256" key="4">
    <source>
        <dbReference type="ARBA" id="ARBA00001946"/>
    </source>
</evidence>
<evidence type="ECO:0000256" key="8">
    <source>
        <dbReference type="ARBA" id="ARBA00013227"/>
    </source>
</evidence>
<evidence type="ECO:0000313" key="17">
    <source>
        <dbReference type="Proteomes" id="UP000790580"/>
    </source>
</evidence>
<comment type="cofactor">
    <cofactor evidence="3">
        <name>Mn(2+)</name>
        <dbReference type="ChEBI" id="CHEBI:29035"/>
    </cofactor>
</comment>
<comment type="catalytic activity">
    <reaction evidence="1">
        <text>D-glucono-1,5-lactone + H2O = D-gluconate + H(+)</text>
        <dbReference type="Rhea" id="RHEA:10440"/>
        <dbReference type="ChEBI" id="CHEBI:15377"/>
        <dbReference type="ChEBI" id="CHEBI:15378"/>
        <dbReference type="ChEBI" id="CHEBI:16217"/>
        <dbReference type="ChEBI" id="CHEBI:18391"/>
        <dbReference type="EC" id="3.1.1.17"/>
    </reaction>
</comment>
<comment type="cofactor">
    <cofactor evidence="5">
        <name>Zn(2+)</name>
        <dbReference type="ChEBI" id="CHEBI:29105"/>
    </cofactor>
</comment>
<dbReference type="EC" id="3.1.1.17" evidence="8"/>
<accession>A0ABS6JPB1</accession>
<evidence type="ECO:0000256" key="12">
    <source>
        <dbReference type="ARBA" id="ARBA00022801"/>
    </source>
</evidence>
<dbReference type="Pfam" id="PF08450">
    <property type="entry name" value="SGL"/>
    <property type="match status" value="1"/>
</dbReference>
<comment type="similarity">
    <text evidence="7">Belongs to the SMP-30/CGR1 family.</text>
</comment>
<dbReference type="InterPro" id="IPR011042">
    <property type="entry name" value="6-blade_b-propeller_TolB-like"/>
</dbReference>
<comment type="cofactor">
    <cofactor evidence="4">
        <name>Mg(2+)</name>
        <dbReference type="ChEBI" id="CHEBI:18420"/>
    </cofactor>
</comment>
<evidence type="ECO:0000313" key="16">
    <source>
        <dbReference type="EMBL" id="MBU9720097.1"/>
    </source>
</evidence>
<evidence type="ECO:0000256" key="5">
    <source>
        <dbReference type="ARBA" id="ARBA00001947"/>
    </source>
</evidence>
<evidence type="ECO:0000256" key="13">
    <source>
        <dbReference type="ARBA" id="ARBA00022837"/>
    </source>
</evidence>
<reference evidence="16 17" key="1">
    <citation type="submission" date="2021-06" db="EMBL/GenBank/DDBJ databases">
        <title>Bacillus sp. RD4P76, an endophyte from a halophyte.</title>
        <authorList>
            <person name="Sun J.-Q."/>
        </authorList>
    </citation>
    <scope>NUCLEOTIDE SEQUENCE [LARGE SCALE GENOMIC DNA]</scope>
    <source>
        <strain evidence="16 17">JCM 17098</strain>
    </source>
</reference>
<evidence type="ECO:0000259" key="15">
    <source>
        <dbReference type="Pfam" id="PF08450"/>
    </source>
</evidence>
<evidence type="ECO:0000256" key="3">
    <source>
        <dbReference type="ARBA" id="ARBA00001936"/>
    </source>
</evidence>
<keyword evidence="10" id="KW-0963">Cytoplasm</keyword>
<evidence type="ECO:0000256" key="1">
    <source>
        <dbReference type="ARBA" id="ARBA00001589"/>
    </source>
</evidence>
<dbReference type="Proteomes" id="UP000790580">
    <property type="component" value="Unassembled WGS sequence"/>
</dbReference>
<evidence type="ECO:0000256" key="9">
    <source>
        <dbReference type="ARBA" id="ARBA00016808"/>
    </source>
</evidence>
<gene>
    <name evidence="16" type="ORF">KS407_01405</name>
</gene>
<evidence type="ECO:0000256" key="10">
    <source>
        <dbReference type="ARBA" id="ARBA00022490"/>
    </source>
</evidence>
<dbReference type="Gene3D" id="2.120.10.30">
    <property type="entry name" value="TolB, C-terminal domain"/>
    <property type="match status" value="1"/>
</dbReference>
<organism evidence="16 17">
    <name type="scientific">Evansella alkalicola</name>
    <dbReference type="NCBI Taxonomy" id="745819"/>
    <lineage>
        <taxon>Bacteria</taxon>
        <taxon>Bacillati</taxon>
        <taxon>Bacillota</taxon>
        <taxon>Bacilli</taxon>
        <taxon>Bacillales</taxon>
        <taxon>Bacillaceae</taxon>
        <taxon>Evansella</taxon>
    </lineage>
</organism>
<proteinExistence type="inferred from homology"/>
<evidence type="ECO:0000256" key="6">
    <source>
        <dbReference type="ARBA" id="ARBA00004496"/>
    </source>
</evidence>
<protein>
    <recommendedName>
        <fullName evidence="9">Regucalcin</fullName>
        <ecNumber evidence="8">3.1.1.17</ecNumber>
    </recommendedName>
    <alternativeName>
        <fullName evidence="14">Gluconolactonase</fullName>
    </alternativeName>
</protein>
<name>A0ABS6JPB1_9BACI</name>
<dbReference type="EMBL" id="JAHQCR010000012">
    <property type="protein sequence ID" value="MBU9720097.1"/>
    <property type="molecule type" value="Genomic_DNA"/>
</dbReference>
<keyword evidence="12" id="KW-0378">Hydrolase</keyword>
<evidence type="ECO:0000256" key="2">
    <source>
        <dbReference type="ARBA" id="ARBA00001913"/>
    </source>
</evidence>
<keyword evidence="13" id="KW-0106">Calcium</keyword>
<dbReference type="SUPFAM" id="SSF63829">
    <property type="entry name" value="Calcium-dependent phosphotriesterase"/>
    <property type="match status" value="1"/>
</dbReference>
<dbReference type="InterPro" id="IPR008367">
    <property type="entry name" value="Regucalcin"/>
</dbReference>
<evidence type="ECO:0000256" key="7">
    <source>
        <dbReference type="ARBA" id="ARBA00008853"/>
    </source>
</evidence>
<keyword evidence="11" id="KW-0479">Metal-binding</keyword>
<comment type="cofactor">
    <cofactor evidence="2">
        <name>Ca(2+)</name>
        <dbReference type="ChEBI" id="CHEBI:29108"/>
    </cofactor>
</comment>
<dbReference type="PRINTS" id="PR01791">
    <property type="entry name" value="REGUCALCIN"/>
</dbReference>
<comment type="subcellular location">
    <subcellularLocation>
        <location evidence="6">Cytoplasm</location>
    </subcellularLocation>
</comment>
<sequence length="292" mass="32322">MAELQLVVDQKATLGEGPCWDADQGVLYWVDIMKKRIHIFSPSKGVNETIQLEEYVGAVVVKEGEGLLVALTDGIYELDKKTDDITPVALPIGEDSDTRFNDGKCDPMGRFWAGTMHFDGDEHKGNLYCLMNNQELKKRIGGVTISNGLAWDVDLNKMYFNDSPTRNVYQFDYNSESGEITNQKVAIKIPKDAGIPDGMTIDNDGMLWVACWGGGHVLHCNPKTGEIVSKIEVPATNVTSCTFGGEKMDELYITTARLGISEEELKKEPNAGGLFRMKLNVKGAPSYKFKQI</sequence>